<feature type="transmembrane region" description="Helical" evidence="1">
    <location>
        <begin position="238"/>
        <end position="260"/>
    </location>
</feature>
<dbReference type="AlphaFoldDB" id="C3MIZ5"/>
<feature type="transmembrane region" description="Helical" evidence="1">
    <location>
        <begin position="140"/>
        <end position="162"/>
    </location>
</feature>
<dbReference type="EMBL" id="CP001399">
    <property type="protein sequence ID" value="ACP36082.1"/>
    <property type="molecule type" value="Genomic_DNA"/>
</dbReference>
<proteinExistence type="predicted"/>
<name>C3MIZ5_SACI2</name>
<dbReference type="KEGG" id="sis:LS215_2089"/>
<reference evidence="2 3" key="1">
    <citation type="journal article" date="2009" name="Proc. Natl. Acad. Sci. U.S.A.">
        <title>Biogeography of the Sulfolobus islandicus pan-genome.</title>
        <authorList>
            <person name="Reno M.L."/>
            <person name="Held N.L."/>
            <person name="Fields C.J."/>
            <person name="Burke P.V."/>
            <person name="Whitaker R.J."/>
        </authorList>
    </citation>
    <scope>NUCLEOTIDE SEQUENCE [LARGE SCALE GENOMIC DNA]</scope>
    <source>
        <strain evidence="3">L.S.2.15 / Lassen #1</strain>
    </source>
</reference>
<feature type="transmembrane region" description="Helical" evidence="1">
    <location>
        <begin position="59"/>
        <end position="79"/>
    </location>
</feature>
<dbReference type="Proteomes" id="UP000001747">
    <property type="component" value="Chromosome"/>
</dbReference>
<feature type="transmembrane region" description="Helical" evidence="1">
    <location>
        <begin position="174"/>
        <end position="192"/>
    </location>
</feature>
<protein>
    <submittedName>
        <fullName evidence="2">Uncharacterized protein</fullName>
    </submittedName>
</protein>
<sequence length="467" mass="54075">MKDTDLPMLLSIIRLTELKESKRNALLSLIVQLSVAYFIALVIVSYFVGYVNYITHNNLVEFIIVLSLIMLIIVTDIFIKKYVSYTLINTLLETLNLKINSDNNFRRDIINASKNLNDKNKLYDLINKLFEKDNIKIKRLGLFIVLSVINYFAYIILLPIGFVLLNEVYTNLFSYRYTMISFFTFIVSYILFIRNKIISNEEEEQIEYGKVATSYISLLINRMLNTKFTRNTTAIDKIIYYLSTYIGVPLSVYTVVNSLFSNDNTNYPQKTSNVNLIYIIDHEVYDKCCVKESEKDKIKLEEMRKNCEENIRSFLSYIAEKVGAKSVINMNTKEFTEFVCGLVKSFKKEENNKLFTLLCNKDSSLIVPYDLGNIKMQGGHLSIEDSYNIERVMRSTEILNNSVILLTRVGKSISIASLIRLRVNLSIKDIILLRNKIVTNGKKITSYYKNNPVNYECDLDLAIFISQ</sequence>
<keyword evidence="1" id="KW-0812">Transmembrane</keyword>
<organism evidence="2 3">
    <name type="scientific">Saccharolobus islandicus (strain L.S.2.15 / Lassen #1)</name>
    <name type="common">Sulfolobus islandicus</name>
    <dbReference type="NCBI Taxonomy" id="429572"/>
    <lineage>
        <taxon>Archaea</taxon>
        <taxon>Thermoproteota</taxon>
        <taxon>Thermoprotei</taxon>
        <taxon>Sulfolobales</taxon>
        <taxon>Sulfolobaceae</taxon>
        <taxon>Saccharolobus</taxon>
    </lineage>
</organism>
<accession>C3MIZ5</accession>
<evidence type="ECO:0000313" key="2">
    <source>
        <dbReference type="EMBL" id="ACP36082.1"/>
    </source>
</evidence>
<keyword evidence="1" id="KW-1133">Transmembrane helix</keyword>
<evidence type="ECO:0000256" key="1">
    <source>
        <dbReference type="SAM" id="Phobius"/>
    </source>
</evidence>
<dbReference type="RefSeq" id="WP_012714086.1">
    <property type="nucleotide sequence ID" value="NC_012589.1"/>
</dbReference>
<gene>
    <name evidence="2" type="ordered locus">LS215_2089</name>
</gene>
<dbReference type="HOGENOM" id="CLU_523391_0_0_2"/>
<evidence type="ECO:0000313" key="3">
    <source>
        <dbReference type="Proteomes" id="UP000001747"/>
    </source>
</evidence>
<dbReference type="GeneID" id="7798064"/>
<feature type="transmembrane region" description="Helical" evidence="1">
    <location>
        <begin position="25"/>
        <end position="47"/>
    </location>
</feature>
<dbReference type="OrthoDB" id="386530at2157"/>
<keyword evidence="1" id="KW-0472">Membrane</keyword>